<evidence type="ECO:0000256" key="1">
    <source>
        <dbReference type="SAM" id="MobiDB-lite"/>
    </source>
</evidence>
<feature type="region of interest" description="Disordered" evidence="1">
    <location>
        <begin position="22"/>
        <end position="45"/>
    </location>
</feature>
<keyword evidence="3" id="KW-1185">Reference proteome</keyword>
<evidence type="ECO:0000313" key="3">
    <source>
        <dbReference type="Proteomes" id="UP000789375"/>
    </source>
</evidence>
<feature type="compositionally biased region" description="Low complexity" evidence="1">
    <location>
        <begin position="22"/>
        <end position="39"/>
    </location>
</feature>
<dbReference type="AlphaFoldDB" id="A0A9N9ASC3"/>
<dbReference type="EMBL" id="CAJVPP010001213">
    <property type="protein sequence ID" value="CAG8541369.1"/>
    <property type="molecule type" value="Genomic_DNA"/>
</dbReference>
<name>A0A9N9ASC3_FUNMO</name>
<proteinExistence type="predicted"/>
<feature type="compositionally biased region" description="Low complexity" evidence="1">
    <location>
        <begin position="398"/>
        <end position="410"/>
    </location>
</feature>
<sequence>MKQKKQGKKVNKVIGTSLIHQQPHVHTTQQHQQSQQQSHILSNQGSLSISRNKHWKYISSYHGPWLQLPLELLESLYIINNDNVSTPPLIDPIIFGNLISIRRLVDEAADLSVRAASGISTTGGGPTRSSMSHTRQHRMRELAVNKLALAYRIDEIATAVVTMQSASAIDEVASRVLKKNATNLEAIYVNFFHEKIPSSRMLSQSTSTDVLDQIIATSPTTPEFYRTRGVVKCFKEEFSGALRDFKTALTQVKHRKRVNNVLLGKKSTLPLHNHHGNDDDECTGTESQLYFLRAACYLQYAISLIDKAIQKVDGVERKDGEGSELRLVSVKKGTANGNHHHGSYPKLEEYRREFLPIMHQIRSLANRSLRDYNHFLTFYPSSLPPFSPMNYETVSKETTPIISRDSSPSRSFKEKGDNTSSPSNHNDHQVDPKFIDRTSKLSDKVAGLSPESGSNSFTSSLNAWYAIAINYVLLGDLHTGALWHSRISEMHEYIEGYPVFLPARSMAQADYMEVLERMFLAAAEEREMYEGKKSGVKIGKKSKNLRQVNNNSSVTPVIGIDGQRHHPWPRQYPLHTQRADSVMMWLRAIILRQEKENEIKAATIITTVNANGEIKPTINGTTNTKIVHDVKS</sequence>
<feature type="region of interest" description="Disordered" evidence="1">
    <location>
        <begin position="397"/>
        <end position="432"/>
    </location>
</feature>
<comment type="caution">
    <text evidence="2">The sequence shown here is derived from an EMBL/GenBank/DDBJ whole genome shotgun (WGS) entry which is preliminary data.</text>
</comment>
<accession>A0A9N9ASC3</accession>
<reference evidence="2" key="1">
    <citation type="submission" date="2021-06" db="EMBL/GenBank/DDBJ databases">
        <authorList>
            <person name="Kallberg Y."/>
            <person name="Tangrot J."/>
            <person name="Rosling A."/>
        </authorList>
    </citation>
    <scope>NUCLEOTIDE SEQUENCE</scope>
    <source>
        <strain evidence="2">87-6 pot B 2015</strain>
    </source>
</reference>
<evidence type="ECO:0000313" key="2">
    <source>
        <dbReference type="EMBL" id="CAG8541369.1"/>
    </source>
</evidence>
<organism evidence="2 3">
    <name type="scientific">Funneliformis mosseae</name>
    <name type="common">Endomycorrhizal fungus</name>
    <name type="synonym">Glomus mosseae</name>
    <dbReference type="NCBI Taxonomy" id="27381"/>
    <lineage>
        <taxon>Eukaryota</taxon>
        <taxon>Fungi</taxon>
        <taxon>Fungi incertae sedis</taxon>
        <taxon>Mucoromycota</taxon>
        <taxon>Glomeromycotina</taxon>
        <taxon>Glomeromycetes</taxon>
        <taxon>Glomerales</taxon>
        <taxon>Glomeraceae</taxon>
        <taxon>Funneliformis</taxon>
    </lineage>
</organism>
<gene>
    <name evidence="2" type="ORF">FMOSSE_LOCUS5994</name>
</gene>
<dbReference type="Proteomes" id="UP000789375">
    <property type="component" value="Unassembled WGS sequence"/>
</dbReference>
<protein>
    <submittedName>
        <fullName evidence="2">3132_t:CDS:1</fullName>
    </submittedName>
</protein>